<organism evidence="1 2">
    <name type="scientific">Midichloria mitochondrii (strain IricVA)</name>
    <dbReference type="NCBI Taxonomy" id="696127"/>
    <lineage>
        <taxon>Bacteria</taxon>
        <taxon>Pseudomonadati</taxon>
        <taxon>Pseudomonadota</taxon>
        <taxon>Alphaproteobacteria</taxon>
        <taxon>Rickettsiales</taxon>
        <taxon>Candidatus Midichloriaceae</taxon>
        <taxon>Candidatus Midichloria</taxon>
    </lineage>
</organism>
<evidence type="ECO:0000313" key="1">
    <source>
        <dbReference type="EMBL" id="AEI88927.1"/>
    </source>
</evidence>
<accession>F7XW78</accession>
<evidence type="ECO:0000313" key="2">
    <source>
        <dbReference type="Proteomes" id="UP000006639"/>
    </source>
</evidence>
<sequence>MKKLSLEFRIQNNLRKIIGLQLINIETNNSYYNTLKSSYLIELKGIFLGSNEQLLIQDLAFNKRNFSGTIKHTNFEIEAIFDIQKYEISNDIGELDHFKLKLECKKSLKHTILSVEV</sequence>
<dbReference type="KEGG" id="mmn:midi_00628"/>
<reference evidence="1 2" key="1">
    <citation type="journal article" date="2011" name="Mol. Biol. Evol.">
        <title>Phylogenomic evidence for the presence of a flagellum and cbb3 oxidase in the free-living mitochondrial ancestor.</title>
        <authorList>
            <person name="Sassera D."/>
            <person name="Lo N."/>
            <person name="Epis S."/>
            <person name="D'Auria G."/>
            <person name="Montagna M."/>
            <person name="Comandatore F."/>
            <person name="Horner D."/>
            <person name="Pereto J."/>
            <person name="Luciano A.M."/>
            <person name="Franciosi F."/>
            <person name="Ferri E."/>
            <person name="Crotti E."/>
            <person name="Bazzocchi C."/>
            <person name="Daffonchio D."/>
            <person name="Sacchi L."/>
            <person name="Moya A."/>
            <person name="Latorre A."/>
            <person name="Bandi C."/>
        </authorList>
    </citation>
    <scope>NUCLEOTIDE SEQUENCE [LARGE SCALE GENOMIC DNA]</scope>
    <source>
        <strain evidence="1 2">IricVA</strain>
    </source>
</reference>
<dbReference type="AlphaFoldDB" id="F7XW78"/>
<gene>
    <name evidence="1" type="ordered locus">midi_00628</name>
</gene>
<dbReference type="HOGENOM" id="CLU_2082122_0_0_5"/>
<name>F7XW78_MIDMI</name>
<dbReference type="Proteomes" id="UP000006639">
    <property type="component" value="Chromosome"/>
</dbReference>
<protein>
    <submittedName>
        <fullName evidence="1">Septation ring formation regulator</fullName>
    </submittedName>
</protein>
<proteinExistence type="predicted"/>
<dbReference type="EMBL" id="CP002130">
    <property type="protein sequence ID" value="AEI88927.1"/>
    <property type="molecule type" value="Genomic_DNA"/>
</dbReference>
<keyword evidence="2" id="KW-1185">Reference proteome</keyword>